<feature type="transmembrane region" description="Helical" evidence="1">
    <location>
        <begin position="42"/>
        <end position="61"/>
    </location>
</feature>
<sequence>MVEFIVQNPVAAVIVLCEFGLWVLLGLGLALRYLFRLRRASALVLWSIPLLDVVLVVATALDLRGGAEAGTVHGLAAVYLGLSVAFGPAIVRWADARFAHRFAGGPTPPRAPRRGPGRRAHLLREWYRAVNAAAIASAVLLGLIVFFAAPEGREALAWWIGRVWIVVGLWYVFGPLWEGGGGTGRGGADAAAGGGAGLRARA</sequence>
<feature type="transmembrane region" description="Helical" evidence="1">
    <location>
        <begin position="12"/>
        <end position="35"/>
    </location>
</feature>
<dbReference type="RefSeq" id="WP_330159997.1">
    <property type="nucleotide sequence ID" value="NZ_BAAAJA010000034.1"/>
</dbReference>
<evidence type="ECO:0008006" key="4">
    <source>
        <dbReference type="Google" id="ProtNLM"/>
    </source>
</evidence>
<dbReference type="EMBL" id="JAUUCC010000059">
    <property type="protein sequence ID" value="MEE2053020.1"/>
    <property type="molecule type" value="Genomic_DNA"/>
</dbReference>
<name>A0ABU7KUP6_9ACTN</name>
<keyword evidence="1" id="KW-1133">Transmembrane helix</keyword>
<accession>A0ABU7KUP6</accession>
<keyword evidence="1" id="KW-0812">Transmembrane</keyword>
<reference evidence="2 3" key="1">
    <citation type="submission" date="2023-07" db="EMBL/GenBank/DDBJ databases">
        <authorList>
            <person name="Girao M."/>
            <person name="Carvalho M.F."/>
        </authorList>
    </citation>
    <scope>NUCLEOTIDE SEQUENCE [LARGE SCALE GENOMIC DNA]</scope>
    <source>
        <strain evidence="2 3">66/93</strain>
    </source>
</reference>
<organism evidence="2 3">
    <name type="scientific">Nocardiopsis tropica</name>
    <dbReference type="NCBI Taxonomy" id="109330"/>
    <lineage>
        <taxon>Bacteria</taxon>
        <taxon>Bacillati</taxon>
        <taxon>Actinomycetota</taxon>
        <taxon>Actinomycetes</taxon>
        <taxon>Streptosporangiales</taxon>
        <taxon>Nocardiopsidaceae</taxon>
        <taxon>Nocardiopsis</taxon>
    </lineage>
</organism>
<dbReference type="Proteomes" id="UP001348641">
    <property type="component" value="Unassembled WGS sequence"/>
</dbReference>
<gene>
    <name evidence="2" type="ORF">Q8A49_21180</name>
</gene>
<keyword evidence="1" id="KW-0472">Membrane</keyword>
<comment type="caution">
    <text evidence="2">The sequence shown here is derived from an EMBL/GenBank/DDBJ whole genome shotgun (WGS) entry which is preliminary data.</text>
</comment>
<proteinExistence type="predicted"/>
<feature type="transmembrane region" description="Helical" evidence="1">
    <location>
        <begin position="126"/>
        <end position="149"/>
    </location>
</feature>
<protein>
    <recommendedName>
        <fullName evidence="4">Integral membrane protein</fullName>
    </recommendedName>
</protein>
<feature type="transmembrane region" description="Helical" evidence="1">
    <location>
        <begin position="73"/>
        <end position="91"/>
    </location>
</feature>
<evidence type="ECO:0000256" key="1">
    <source>
        <dbReference type="SAM" id="Phobius"/>
    </source>
</evidence>
<evidence type="ECO:0000313" key="2">
    <source>
        <dbReference type="EMBL" id="MEE2053020.1"/>
    </source>
</evidence>
<evidence type="ECO:0000313" key="3">
    <source>
        <dbReference type="Proteomes" id="UP001348641"/>
    </source>
</evidence>
<feature type="transmembrane region" description="Helical" evidence="1">
    <location>
        <begin position="155"/>
        <end position="173"/>
    </location>
</feature>